<reference evidence="2 3" key="1">
    <citation type="submission" date="2013-11" db="EMBL/GenBank/DDBJ databases">
        <title>The Genome Sequence of Phytophthora parasitica P1976.</title>
        <authorList>
            <consortium name="The Broad Institute Genomics Platform"/>
            <person name="Russ C."/>
            <person name="Tyler B."/>
            <person name="Panabieres F."/>
            <person name="Shan W."/>
            <person name="Tripathy S."/>
            <person name="Grunwald N."/>
            <person name="Machado M."/>
            <person name="Johnson C.S."/>
            <person name="Walker B."/>
            <person name="Young S."/>
            <person name="Zeng Q."/>
            <person name="Gargeya S."/>
            <person name="Fitzgerald M."/>
            <person name="Haas B."/>
            <person name="Abouelleil A."/>
            <person name="Allen A.W."/>
            <person name="Alvarado L."/>
            <person name="Arachchi H.M."/>
            <person name="Berlin A.M."/>
            <person name="Chapman S.B."/>
            <person name="Gainer-Dewar J."/>
            <person name="Goldberg J."/>
            <person name="Griggs A."/>
            <person name="Gujja S."/>
            <person name="Hansen M."/>
            <person name="Howarth C."/>
            <person name="Imamovic A."/>
            <person name="Ireland A."/>
            <person name="Larimer J."/>
            <person name="McCowan C."/>
            <person name="Murphy C."/>
            <person name="Pearson M."/>
            <person name="Poon T.W."/>
            <person name="Priest M."/>
            <person name="Roberts A."/>
            <person name="Saif S."/>
            <person name="Shea T."/>
            <person name="Sisk P."/>
            <person name="Sykes S."/>
            <person name="Wortman J."/>
            <person name="Nusbaum C."/>
            <person name="Birren B."/>
        </authorList>
    </citation>
    <scope>NUCLEOTIDE SEQUENCE [LARGE SCALE GENOMIC DNA]</scope>
    <source>
        <strain evidence="2 3">P1976</strain>
    </source>
</reference>
<evidence type="ECO:0000256" key="1">
    <source>
        <dbReference type="SAM" id="MobiDB-lite"/>
    </source>
</evidence>
<evidence type="ECO:0000313" key="2">
    <source>
        <dbReference type="EMBL" id="ETO68577.1"/>
    </source>
</evidence>
<protein>
    <recommendedName>
        <fullName evidence="4">Peptidase A2 domain-containing protein</fullName>
    </recommendedName>
</protein>
<comment type="caution">
    <text evidence="2">The sequence shown here is derived from an EMBL/GenBank/DDBJ whole genome shotgun (WGS) entry which is preliminary data.</text>
</comment>
<dbReference type="EMBL" id="ANJA01002628">
    <property type="protein sequence ID" value="ETO68577.1"/>
    <property type="molecule type" value="Genomic_DNA"/>
</dbReference>
<feature type="region of interest" description="Disordered" evidence="1">
    <location>
        <begin position="126"/>
        <end position="146"/>
    </location>
</feature>
<dbReference type="OrthoDB" id="10352940at2759"/>
<name>A0A080ZPL6_PHYNI</name>
<dbReference type="AlphaFoldDB" id="A0A080ZPL6"/>
<feature type="compositionally biased region" description="Basic and acidic residues" evidence="1">
    <location>
        <begin position="126"/>
        <end position="138"/>
    </location>
</feature>
<proteinExistence type="predicted"/>
<sequence>MIDCGTSYADEVKWITRRQLKFASGYPAHGNYCRALRQLEGDSAYDLDTKEDDEDVDDFDDKEEKAAVPEMATPDTPEGATVATTRSGGVKSLARNSVEELDEVAGLEPAYPDDDGDDDVYKLRRNTERGALKPRSDRPPLNGDTPISNKLLERCMEMVMAETQVYPTQAALRDWSPPEAGTDLQKWKKKLRMASVATNSGAGRSQRLVKPVKLLTRRRSHSHRLPRKVQGEVLARNRQIFASTERSPYFQDSHMVTPRSSRRAARRSRENDRSRPTRSTQHGSSRRPGWRLSGRDDSDDDDDDLFGLIGDEWLTWRKQFQYIRQLKGRTDSSELYQNIGILLRGAAMARFATFNLVIMGLEDVNHFDEALRRMTAMHFPKRPASKVPRQHQINELIQLLPTPNDRLSEDELCEIVEPNMPASWQKKYDESGQDSETLEELVSYFRQLEGAEGQNRNQSKRPQGPQGQQLVFAHDSSECRAKNKDKEEVNYMDIDISETLYKIEEESPRIGNGERIPRKVTNRLNSIAERSGRRSTELLGTIPWHDGKARMVRALADFGASPSISSLIYYRTPSTESLRDQVEYEGGNFNTIGSASVHFEMPEFTTNRVIDYAFYVKAAGTESRGYDLIIGRDLVLALDDLRLRPSYYWLGRA</sequence>
<gene>
    <name evidence="2" type="ORF">F444_14603</name>
</gene>
<organism evidence="2 3">
    <name type="scientific">Phytophthora nicotianae P1976</name>
    <dbReference type="NCBI Taxonomy" id="1317066"/>
    <lineage>
        <taxon>Eukaryota</taxon>
        <taxon>Sar</taxon>
        <taxon>Stramenopiles</taxon>
        <taxon>Oomycota</taxon>
        <taxon>Peronosporomycetes</taxon>
        <taxon>Peronosporales</taxon>
        <taxon>Peronosporaceae</taxon>
        <taxon>Phytophthora</taxon>
    </lineage>
</organism>
<evidence type="ECO:0000313" key="3">
    <source>
        <dbReference type="Proteomes" id="UP000028582"/>
    </source>
</evidence>
<dbReference type="Proteomes" id="UP000028582">
    <property type="component" value="Unassembled WGS sequence"/>
</dbReference>
<evidence type="ECO:0008006" key="4">
    <source>
        <dbReference type="Google" id="ProtNLM"/>
    </source>
</evidence>
<feature type="region of interest" description="Disordered" evidence="1">
    <location>
        <begin position="45"/>
        <end position="91"/>
    </location>
</feature>
<feature type="region of interest" description="Disordered" evidence="1">
    <location>
        <begin position="247"/>
        <end position="298"/>
    </location>
</feature>
<accession>A0A080ZPL6</accession>
<feature type="compositionally biased region" description="Acidic residues" evidence="1">
    <location>
        <begin position="45"/>
        <end position="61"/>
    </location>
</feature>